<dbReference type="Pfam" id="PF06951">
    <property type="entry name" value="PLA2G12"/>
    <property type="match status" value="1"/>
</dbReference>
<protein>
    <submittedName>
        <fullName evidence="4">Group XIIA secretory phospholipase A2 isoform X1</fullName>
    </submittedName>
</protein>
<evidence type="ECO:0000256" key="1">
    <source>
        <dbReference type="ARBA" id="ARBA00004613"/>
    </source>
</evidence>
<dbReference type="Gene3D" id="1.20.90.10">
    <property type="entry name" value="Phospholipase A2 domain"/>
    <property type="match status" value="1"/>
</dbReference>
<reference evidence="4" key="1">
    <citation type="submission" date="2025-08" db="UniProtKB">
        <authorList>
            <consortium name="RefSeq"/>
        </authorList>
    </citation>
    <scope>IDENTIFICATION</scope>
    <source>
        <tissue evidence="4">Total insect</tissue>
    </source>
</reference>
<dbReference type="Proteomes" id="UP000515158">
    <property type="component" value="Unplaced"/>
</dbReference>
<dbReference type="PANTHER" id="PTHR12824:SF8">
    <property type="entry name" value="GXIVSPLA2, ISOFORM A"/>
    <property type="match status" value="1"/>
</dbReference>
<evidence type="ECO:0000313" key="4">
    <source>
        <dbReference type="RefSeq" id="XP_034246370.1"/>
    </source>
</evidence>
<dbReference type="InterPro" id="IPR033113">
    <property type="entry name" value="PLA2_histidine"/>
</dbReference>
<evidence type="ECO:0000313" key="3">
    <source>
        <dbReference type="Proteomes" id="UP000515158"/>
    </source>
</evidence>
<keyword evidence="2" id="KW-0964">Secreted</keyword>
<dbReference type="GO" id="GO:0006644">
    <property type="term" value="P:phospholipid metabolic process"/>
    <property type="evidence" value="ECO:0007669"/>
    <property type="project" value="InterPro"/>
</dbReference>
<dbReference type="GO" id="GO:0005509">
    <property type="term" value="F:calcium ion binding"/>
    <property type="evidence" value="ECO:0007669"/>
    <property type="project" value="InterPro"/>
</dbReference>
<dbReference type="GO" id="GO:0016042">
    <property type="term" value="P:lipid catabolic process"/>
    <property type="evidence" value="ECO:0007669"/>
    <property type="project" value="InterPro"/>
</dbReference>
<dbReference type="PANTHER" id="PTHR12824">
    <property type="entry name" value="GROUP XII SECRETORY PHOSPHOLIPASE A2 FAMILY MEMBER"/>
    <property type="match status" value="1"/>
</dbReference>
<dbReference type="CTD" id="39734"/>
<dbReference type="GO" id="GO:0004623">
    <property type="term" value="F:phospholipase A2 activity"/>
    <property type="evidence" value="ECO:0007669"/>
    <property type="project" value="InterPro"/>
</dbReference>
<dbReference type="FunCoup" id="A0A6P8Z7N9">
    <property type="interactions" value="149"/>
</dbReference>
<dbReference type="InterPro" id="IPR036444">
    <property type="entry name" value="PLipase_A2_dom_sf"/>
</dbReference>
<accession>A0A6P8Z7N9</accession>
<keyword evidence="3" id="KW-1185">Reference proteome</keyword>
<evidence type="ECO:0000256" key="2">
    <source>
        <dbReference type="ARBA" id="ARBA00022525"/>
    </source>
</evidence>
<organism evidence="4">
    <name type="scientific">Thrips palmi</name>
    <name type="common">Melon thrips</name>
    <dbReference type="NCBI Taxonomy" id="161013"/>
    <lineage>
        <taxon>Eukaryota</taxon>
        <taxon>Metazoa</taxon>
        <taxon>Ecdysozoa</taxon>
        <taxon>Arthropoda</taxon>
        <taxon>Hexapoda</taxon>
        <taxon>Insecta</taxon>
        <taxon>Pterygota</taxon>
        <taxon>Neoptera</taxon>
        <taxon>Paraneoptera</taxon>
        <taxon>Thysanoptera</taxon>
        <taxon>Terebrantia</taxon>
        <taxon>Thripoidea</taxon>
        <taxon>Thripidae</taxon>
        <taxon>Thrips</taxon>
    </lineage>
</organism>
<dbReference type="GeneID" id="117648175"/>
<proteinExistence type="predicted"/>
<dbReference type="AlphaFoldDB" id="A0A6P8Z7N9"/>
<dbReference type="InParanoid" id="A0A6P8Z7N9"/>
<dbReference type="PROSITE" id="PS00118">
    <property type="entry name" value="PA2_HIS"/>
    <property type="match status" value="1"/>
</dbReference>
<dbReference type="OrthoDB" id="3935740at2759"/>
<sequence>MSFHVTLSLQFANYQICILDIHFLEGTSFNVRAKMFRCGYGADVISHLRDAVLTAETVFGDFVDNFMHVAKKFRGLTDVLNAAVDENCHFICPNGMKPLPNRYHKPSSNGCGPVGMEIPKDALPVSEMTECCNQHDICYDTCNNDKEKCDFDLRRCLYKICDNHAQTVGSALTTVCKSVSKTLFSGTITLGCKSYLDAQKEACFCPGNGKRYNSPKQDL</sequence>
<dbReference type="RefSeq" id="XP_034246370.1">
    <property type="nucleotide sequence ID" value="XM_034390479.1"/>
</dbReference>
<gene>
    <name evidence="4" type="primary">LOC117648175</name>
</gene>
<dbReference type="KEGG" id="tpal:117648175"/>
<name>A0A6P8Z7N9_THRPL</name>
<dbReference type="SUPFAM" id="SSF48619">
    <property type="entry name" value="Phospholipase A2, PLA2"/>
    <property type="match status" value="1"/>
</dbReference>
<dbReference type="GO" id="GO:0050482">
    <property type="term" value="P:arachidonate secretion"/>
    <property type="evidence" value="ECO:0007669"/>
    <property type="project" value="InterPro"/>
</dbReference>
<dbReference type="GO" id="GO:0005576">
    <property type="term" value="C:extracellular region"/>
    <property type="evidence" value="ECO:0007669"/>
    <property type="project" value="UniProtKB-SubCell"/>
</dbReference>
<dbReference type="InterPro" id="IPR010711">
    <property type="entry name" value="PLA2G12"/>
</dbReference>
<comment type="subcellular location">
    <subcellularLocation>
        <location evidence="1">Secreted</location>
    </subcellularLocation>
</comment>